<sequence length="265" mass="28588">MTVTNDRRVLVHQNKQALAGSVAARFLTNMVDVLQEQDEANVVLTGGSVGIAVLAAINESAARDTIDWSRVNFWWGDERWVPRADPERNELQARDALLDHIDVPKENIHAFGASDDPIDVGAGNDALEAAAARYTAELLSHAPEGAHYPRFDVTFLGVGPDGHIASLFPHRSGIREREASVITVHDSPKPPADRLSLTRPVLNSSDRVWLVLAGSDKASALGLALAGASRDEVPAAGIKGRYRTMFFVDSDAAAQVPENLIAPTY</sequence>
<dbReference type="InterPro" id="IPR037171">
    <property type="entry name" value="NagB/RpiA_transferase-like"/>
</dbReference>
<dbReference type="STRING" id="1424659.SAMN05216368_104263"/>
<dbReference type="Proteomes" id="UP000199639">
    <property type="component" value="Unassembled WGS sequence"/>
</dbReference>
<feature type="domain" description="Glucosamine/galactosamine-6-phosphate isomerase" evidence="8">
    <location>
        <begin position="14"/>
        <end position="241"/>
    </location>
</feature>
<dbReference type="EC" id="3.1.1.31" evidence="5 7"/>
<organism evidence="9 10">
    <name type="scientific">Cryobacterium flavum</name>
    <dbReference type="NCBI Taxonomy" id="1424659"/>
    <lineage>
        <taxon>Bacteria</taxon>
        <taxon>Bacillati</taxon>
        <taxon>Actinomycetota</taxon>
        <taxon>Actinomycetes</taxon>
        <taxon>Micrococcales</taxon>
        <taxon>Microbacteriaceae</taxon>
        <taxon>Cryobacterium</taxon>
    </lineage>
</organism>
<evidence type="ECO:0000313" key="10">
    <source>
        <dbReference type="Proteomes" id="UP000199639"/>
    </source>
</evidence>
<evidence type="ECO:0000256" key="5">
    <source>
        <dbReference type="ARBA" id="ARBA00013198"/>
    </source>
</evidence>
<dbReference type="CDD" id="cd01400">
    <property type="entry name" value="6PGL"/>
    <property type="match status" value="1"/>
</dbReference>
<dbReference type="EMBL" id="FNIB01000004">
    <property type="protein sequence ID" value="SDN24073.1"/>
    <property type="molecule type" value="Genomic_DNA"/>
</dbReference>
<dbReference type="AlphaFoldDB" id="A0A5E9FX70"/>
<proteinExistence type="inferred from homology"/>
<reference evidence="9 10" key="1">
    <citation type="submission" date="2016-10" db="EMBL/GenBank/DDBJ databases">
        <authorList>
            <person name="Varghese N."/>
            <person name="Submissions S."/>
        </authorList>
    </citation>
    <scope>NUCLEOTIDE SEQUENCE [LARGE SCALE GENOMIC DNA]</scope>
    <source>
        <strain evidence="9 10">CGMCC 1.11215</strain>
    </source>
</reference>
<accession>A0A5E9FX70</accession>
<dbReference type="Gene3D" id="3.40.50.1360">
    <property type="match status" value="1"/>
</dbReference>
<dbReference type="GO" id="GO:0017057">
    <property type="term" value="F:6-phosphogluconolactonase activity"/>
    <property type="evidence" value="ECO:0007669"/>
    <property type="project" value="UniProtKB-UniRule"/>
</dbReference>
<dbReference type="InterPro" id="IPR039104">
    <property type="entry name" value="6PGL"/>
</dbReference>
<dbReference type="Pfam" id="PF01182">
    <property type="entry name" value="Glucosamine_iso"/>
    <property type="match status" value="1"/>
</dbReference>
<name>A0A5E9FX70_9MICO</name>
<comment type="similarity">
    <text evidence="4 7">Belongs to the glucosamine/galactosamine-6-phosphate isomerase family. 6-phosphogluconolactonase subfamily.</text>
</comment>
<evidence type="ECO:0000313" key="9">
    <source>
        <dbReference type="EMBL" id="SDN24073.1"/>
    </source>
</evidence>
<dbReference type="PANTHER" id="PTHR11054:SF0">
    <property type="entry name" value="6-PHOSPHOGLUCONOLACTONASE"/>
    <property type="match status" value="1"/>
</dbReference>
<dbReference type="GO" id="GO:0005975">
    <property type="term" value="P:carbohydrate metabolic process"/>
    <property type="evidence" value="ECO:0007669"/>
    <property type="project" value="UniProtKB-UniRule"/>
</dbReference>
<evidence type="ECO:0000256" key="6">
    <source>
        <dbReference type="ARBA" id="ARBA00020337"/>
    </source>
</evidence>
<evidence type="ECO:0000256" key="2">
    <source>
        <dbReference type="ARBA" id="ARBA00002681"/>
    </source>
</evidence>
<comment type="pathway">
    <text evidence="3 7">Carbohydrate degradation; pentose phosphate pathway; D-ribulose 5-phosphate from D-glucose 6-phosphate (oxidative stage): step 2/3.</text>
</comment>
<dbReference type="NCBIfam" id="TIGR01198">
    <property type="entry name" value="pgl"/>
    <property type="match status" value="1"/>
</dbReference>
<keyword evidence="7" id="KW-0378">Hydrolase</keyword>
<evidence type="ECO:0000256" key="7">
    <source>
        <dbReference type="RuleBase" id="RU365095"/>
    </source>
</evidence>
<dbReference type="InterPro" id="IPR006148">
    <property type="entry name" value="Glc/Gal-6P_isomerase"/>
</dbReference>
<evidence type="ECO:0000256" key="4">
    <source>
        <dbReference type="ARBA" id="ARBA00010662"/>
    </source>
</evidence>
<dbReference type="GO" id="GO:0006098">
    <property type="term" value="P:pentose-phosphate shunt"/>
    <property type="evidence" value="ECO:0007669"/>
    <property type="project" value="UniProtKB-UniPathway"/>
</dbReference>
<dbReference type="SUPFAM" id="SSF100950">
    <property type="entry name" value="NagB/RpiA/CoA transferase-like"/>
    <property type="match status" value="1"/>
</dbReference>
<evidence type="ECO:0000259" key="8">
    <source>
        <dbReference type="Pfam" id="PF01182"/>
    </source>
</evidence>
<dbReference type="PANTHER" id="PTHR11054">
    <property type="entry name" value="6-PHOSPHOGLUCONOLACTONASE"/>
    <property type="match status" value="1"/>
</dbReference>
<dbReference type="InterPro" id="IPR005900">
    <property type="entry name" value="6-phosphogluconolactonase_DevB"/>
</dbReference>
<protein>
    <recommendedName>
        <fullName evidence="6 7">6-phosphogluconolactonase</fullName>
        <shortName evidence="7">6PGL</shortName>
        <ecNumber evidence="5 7">3.1.1.31</ecNumber>
    </recommendedName>
</protein>
<gene>
    <name evidence="7" type="primary">pgl</name>
    <name evidence="9" type="ORF">SAMN05216368_104263</name>
</gene>
<evidence type="ECO:0000256" key="3">
    <source>
        <dbReference type="ARBA" id="ARBA00004961"/>
    </source>
</evidence>
<evidence type="ECO:0000256" key="1">
    <source>
        <dbReference type="ARBA" id="ARBA00000832"/>
    </source>
</evidence>
<comment type="catalytic activity">
    <reaction evidence="1 7">
        <text>6-phospho-D-glucono-1,5-lactone + H2O = 6-phospho-D-gluconate + H(+)</text>
        <dbReference type="Rhea" id="RHEA:12556"/>
        <dbReference type="ChEBI" id="CHEBI:15377"/>
        <dbReference type="ChEBI" id="CHEBI:15378"/>
        <dbReference type="ChEBI" id="CHEBI:57955"/>
        <dbReference type="ChEBI" id="CHEBI:58759"/>
        <dbReference type="EC" id="3.1.1.31"/>
    </reaction>
</comment>
<dbReference type="UniPathway" id="UPA00115">
    <property type="reaction ID" value="UER00409"/>
</dbReference>
<comment type="function">
    <text evidence="2 7">Hydrolysis of 6-phosphogluconolactone to 6-phosphogluconate.</text>
</comment>